<dbReference type="AlphaFoldDB" id="A0A8K0QWD3"/>
<feature type="region of interest" description="Disordered" evidence="1">
    <location>
        <begin position="1"/>
        <end position="23"/>
    </location>
</feature>
<dbReference type="EMBL" id="JAGMVJ010000024">
    <property type="protein sequence ID" value="KAH7071687.1"/>
    <property type="molecule type" value="Genomic_DNA"/>
</dbReference>
<evidence type="ECO:0000313" key="2">
    <source>
        <dbReference type="EMBL" id="KAH7071687.1"/>
    </source>
</evidence>
<keyword evidence="3" id="KW-1185">Reference proteome</keyword>
<proteinExistence type="predicted"/>
<evidence type="ECO:0000313" key="3">
    <source>
        <dbReference type="Proteomes" id="UP000813461"/>
    </source>
</evidence>
<organism evidence="2 3">
    <name type="scientific">Paraphoma chrysanthemicola</name>
    <dbReference type="NCBI Taxonomy" id="798071"/>
    <lineage>
        <taxon>Eukaryota</taxon>
        <taxon>Fungi</taxon>
        <taxon>Dikarya</taxon>
        <taxon>Ascomycota</taxon>
        <taxon>Pezizomycotina</taxon>
        <taxon>Dothideomycetes</taxon>
        <taxon>Pleosporomycetidae</taxon>
        <taxon>Pleosporales</taxon>
        <taxon>Pleosporineae</taxon>
        <taxon>Phaeosphaeriaceae</taxon>
        <taxon>Paraphoma</taxon>
    </lineage>
</organism>
<gene>
    <name evidence="2" type="ORF">FB567DRAFT_612320</name>
</gene>
<evidence type="ECO:0000256" key="1">
    <source>
        <dbReference type="SAM" id="MobiDB-lite"/>
    </source>
</evidence>
<sequence length="360" mass="41493">MHRIAILPSHGQPRLSRESRKRQIRNPEVSKWAESIEVESKATHGVNLHFDDSLETLVLLDEWIYKPKEYQSVLGLVNLSASLDRDLLCFQGHQPMHWDFGEAQHIEYLKTLFPKYREALAKTQSLQTQSALVPSVPFNGRYIIRLLLARQSFSVATIQSIARLILSSPKSFIIRAEDRVLALAVLSEACQNRLQVSEMILMVPLYHSHGQELLGFLLGELWYDKRTVHEMIKTLFHHSTCPGPSDQKSFKDMMSFVLRPLLHIQYSNIHAHLRRLASEAHSTLQDDPMFTALYKQMRKDMQIQEGDRALWSTSRSIPTWGIESAKEARTTMKAPQSAVDCMAAIRAFHDWLERLKYTFT</sequence>
<name>A0A8K0QWD3_9PLEO</name>
<comment type="caution">
    <text evidence="2">The sequence shown here is derived from an EMBL/GenBank/DDBJ whole genome shotgun (WGS) entry which is preliminary data.</text>
</comment>
<accession>A0A8K0QWD3</accession>
<dbReference type="Proteomes" id="UP000813461">
    <property type="component" value="Unassembled WGS sequence"/>
</dbReference>
<protein>
    <submittedName>
        <fullName evidence="2">Uncharacterized protein</fullName>
    </submittedName>
</protein>
<reference evidence="2" key="1">
    <citation type="journal article" date="2021" name="Nat. Commun.">
        <title>Genetic determinants of endophytism in the Arabidopsis root mycobiome.</title>
        <authorList>
            <person name="Mesny F."/>
            <person name="Miyauchi S."/>
            <person name="Thiergart T."/>
            <person name="Pickel B."/>
            <person name="Atanasova L."/>
            <person name="Karlsson M."/>
            <person name="Huettel B."/>
            <person name="Barry K.W."/>
            <person name="Haridas S."/>
            <person name="Chen C."/>
            <person name="Bauer D."/>
            <person name="Andreopoulos W."/>
            <person name="Pangilinan J."/>
            <person name="LaButti K."/>
            <person name="Riley R."/>
            <person name="Lipzen A."/>
            <person name="Clum A."/>
            <person name="Drula E."/>
            <person name="Henrissat B."/>
            <person name="Kohler A."/>
            <person name="Grigoriev I.V."/>
            <person name="Martin F.M."/>
            <person name="Hacquard S."/>
        </authorList>
    </citation>
    <scope>NUCLEOTIDE SEQUENCE</scope>
    <source>
        <strain evidence="2">MPI-SDFR-AT-0120</strain>
    </source>
</reference>